<dbReference type="AlphaFoldDB" id="A0A2H0WMZ2"/>
<organism evidence="1 2">
    <name type="scientific">Candidatus Shapirobacteria bacterium CG09_land_8_20_14_0_10_47_13</name>
    <dbReference type="NCBI Taxonomy" id="1974481"/>
    <lineage>
        <taxon>Bacteria</taxon>
        <taxon>Candidatus Shapironibacteriota</taxon>
    </lineage>
</organism>
<accession>A0A2H0WMZ2</accession>
<name>A0A2H0WMZ2_9BACT</name>
<reference evidence="2" key="1">
    <citation type="submission" date="2017-09" db="EMBL/GenBank/DDBJ databases">
        <title>Depth-based differentiation of microbial function through sediment-hosted aquifers and enrichment of novel symbionts in the deep terrestrial subsurface.</title>
        <authorList>
            <person name="Probst A.J."/>
            <person name="Ladd B."/>
            <person name="Jarett J.K."/>
            <person name="Geller-Mcgrath D.E."/>
            <person name="Sieber C.M.K."/>
            <person name="Emerson J.B."/>
            <person name="Anantharaman K."/>
            <person name="Thomas B.C."/>
            <person name="Malmstrom R."/>
            <person name="Stieglmeier M."/>
            <person name="Klingl A."/>
            <person name="Woyke T."/>
            <person name="Ryan C.M."/>
            <person name="Banfield J.F."/>
        </authorList>
    </citation>
    <scope>NUCLEOTIDE SEQUENCE [LARGE SCALE GENOMIC DNA]</scope>
</reference>
<sequence>MVAAGVLLVLAGKIFADWQATKTVKGESIALPTQLVVDKLEEVGAGVLGKAAEVLPGRPQLPVTSTVQTETTKVIETQTKEMIEIIKQLPQSQLDQIKKQIFKDFCEQVLKE</sequence>
<proteinExistence type="predicted"/>
<dbReference type="Proteomes" id="UP000230033">
    <property type="component" value="Unassembled WGS sequence"/>
</dbReference>
<dbReference type="EMBL" id="PEZJ01000015">
    <property type="protein sequence ID" value="PIS14003.1"/>
    <property type="molecule type" value="Genomic_DNA"/>
</dbReference>
<comment type="caution">
    <text evidence="1">The sequence shown here is derived from an EMBL/GenBank/DDBJ whole genome shotgun (WGS) entry which is preliminary data.</text>
</comment>
<evidence type="ECO:0000313" key="1">
    <source>
        <dbReference type="EMBL" id="PIS14003.1"/>
    </source>
</evidence>
<evidence type="ECO:0000313" key="2">
    <source>
        <dbReference type="Proteomes" id="UP000230033"/>
    </source>
</evidence>
<gene>
    <name evidence="1" type="ORF">COT65_01190</name>
</gene>
<protein>
    <submittedName>
        <fullName evidence="1">Uncharacterized protein</fullName>
    </submittedName>
</protein>